<dbReference type="InterPro" id="IPR015899">
    <property type="entry name" value="UDP-GalPyranose_mutase_C"/>
</dbReference>
<evidence type="ECO:0000256" key="3">
    <source>
        <dbReference type="ARBA" id="ARBA00022630"/>
    </source>
</evidence>
<name>A0A1M6D1Q0_9FLAO</name>
<dbReference type="Pfam" id="PF13450">
    <property type="entry name" value="NAD_binding_8"/>
    <property type="match status" value="1"/>
</dbReference>
<dbReference type="GO" id="GO:0005829">
    <property type="term" value="C:cytosol"/>
    <property type="evidence" value="ECO:0007669"/>
    <property type="project" value="TreeGrafter"/>
</dbReference>
<dbReference type="SUPFAM" id="SSF54373">
    <property type="entry name" value="FAD-linked reductases, C-terminal domain"/>
    <property type="match status" value="1"/>
</dbReference>
<comment type="similarity">
    <text evidence="2">Belongs to the UDP-galactopyranose/dTDP-fucopyranose mutase family.</text>
</comment>
<evidence type="ECO:0000313" key="7">
    <source>
        <dbReference type="EMBL" id="SHI67041.1"/>
    </source>
</evidence>
<keyword evidence="3" id="KW-0285">Flavoprotein</keyword>
<evidence type="ECO:0000313" key="8">
    <source>
        <dbReference type="Proteomes" id="UP000184225"/>
    </source>
</evidence>
<dbReference type="Gene3D" id="3.40.50.720">
    <property type="entry name" value="NAD(P)-binding Rossmann-like Domain"/>
    <property type="match status" value="3"/>
</dbReference>
<dbReference type="OrthoDB" id="9769600at2"/>
<dbReference type="GO" id="GO:0008767">
    <property type="term" value="F:UDP-galactopyranose mutase activity"/>
    <property type="evidence" value="ECO:0007669"/>
    <property type="project" value="InterPro"/>
</dbReference>
<keyword evidence="4" id="KW-0274">FAD</keyword>
<dbReference type="STRING" id="579105.SAMN04488096_103255"/>
<dbReference type="Pfam" id="PF03275">
    <property type="entry name" value="GLF"/>
    <property type="match status" value="1"/>
</dbReference>
<comment type="cofactor">
    <cofactor evidence="1">
        <name>FAD</name>
        <dbReference type="ChEBI" id="CHEBI:57692"/>
    </cofactor>
</comment>
<feature type="domain" description="UDP-galactopyranose mutase C-terminal" evidence="6">
    <location>
        <begin position="147"/>
        <end position="347"/>
    </location>
</feature>
<dbReference type="Proteomes" id="UP000184225">
    <property type="component" value="Unassembled WGS sequence"/>
</dbReference>
<dbReference type="GO" id="GO:0050660">
    <property type="term" value="F:flavin adenine dinucleotide binding"/>
    <property type="evidence" value="ECO:0007669"/>
    <property type="project" value="TreeGrafter"/>
</dbReference>
<evidence type="ECO:0000256" key="4">
    <source>
        <dbReference type="ARBA" id="ARBA00022827"/>
    </source>
</evidence>
<gene>
    <name evidence="7" type="ORF">SAMN04488096_103255</name>
</gene>
<protein>
    <submittedName>
        <fullName evidence="7">UDP-galactopyranose mutase</fullName>
    </submittedName>
</protein>
<dbReference type="RefSeq" id="WP_073149233.1">
    <property type="nucleotide sequence ID" value="NZ_FQYY01000003.1"/>
</dbReference>
<evidence type="ECO:0000256" key="5">
    <source>
        <dbReference type="ARBA" id="ARBA00023235"/>
    </source>
</evidence>
<evidence type="ECO:0000259" key="6">
    <source>
        <dbReference type="Pfam" id="PF03275"/>
    </source>
</evidence>
<dbReference type="AlphaFoldDB" id="A0A1M6D1Q0"/>
<organism evidence="7 8">
    <name type="scientific">Mesonia phycicola</name>
    <dbReference type="NCBI Taxonomy" id="579105"/>
    <lineage>
        <taxon>Bacteria</taxon>
        <taxon>Pseudomonadati</taxon>
        <taxon>Bacteroidota</taxon>
        <taxon>Flavobacteriia</taxon>
        <taxon>Flavobacteriales</taxon>
        <taxon>Flavobacteriaceae</taxon>
        <taxon>Mesonia</taxon>
    </lineage>
</organism>
<dbReference type="SUPFAM" id="SSF51971">
    <property type="entry name" value="Nucleotide-binding domain"/>
    <property type="match status" value="1"/>
</dbReference>
<keyword evidence="5" id="KW-0413">Isomerase</keyword>
<reference evidence="7 8" key="1">
    <citation type="submission" date="2016-11" db="EMBL/GenBank/DDBJ databases">
        <authorList>
            <person name="Jaros S."/>
            <person name="Januszkiewicz K."/>
            <person name="Wedrychowicz H."/>
        </authorList>
    </citation>
    <scope>NUCLEOTIDE SEQUENCE [LARGE SCALE GENOMIC DNA]</scope>
    <source>
        <strain evidence="7 8">DSM 21425</strain>
    </source>
</reference>
<keyword evidence="8" id="KW-1185">Reference proteome</keyword>
<dbReference type="NCBIfam" id="TIGR00031">
    <property type="entry name" value="UDP-GALP_mutase"/>
    <property type="match status" value="1"/>
</dbReference>
<dbReference type="PANTHER" id="PTHR21197:SF0">
    <property type="entry name" value="UDP-GALACTOPYRANOSE MUTASE"/>
    <property type="match status" value="1"/>
</dbReference>
<evidence type="ECO:0000256" key="1">
    <source>
        <dbReference type="ARBA" id="ARBA00001974"/>
    </source>
</evidence>
<sequence>MKYDYLIVGSGLFGSVFAHEAKKRGKTCLVIEKRNHVGGNVYCENVDGINVHKYGAHIFHTNDKKIWDYVNSFVEFNRYTNSPIANYKGELYNLPFNMNTFYQLWGVKTPEEAKQKIQEQVKKLNINKPKNLEEQAISLVGEDIYNKLIKGYTEKQWGRKATELPAFIINRLPVRFTFDNNYFNDKYQGIPIGGYNTLIDKLLEGIEIKTDIDYFKDQEKWNSLAEKVVFTGKIDEFYDYKYGKLEYRSLKFEHSRLEQENYQGNAVVNYTEREIPYTRIIEHKHFEFGKQSHTVITKEYPQEWSLGKEPYYPINNDKNKEVYNSYKAESNNEEKVIFGGRLAEYKYYDMHQVIASALSRVKKEFND</sequence>
<dbReference type="InterPro" id="IPR004379">
    <property type="entry name" value="UDP-GALP_mutase"/>
</dbReference>
<evidence type="ECO:0000256" key="2">
    <source>
        <dbReference type="ARBA" id="ARBA00009321"/>
    </source>
</evidence>
<dbReference type="EMBL" id="FQYY01000003">
    <property type="protein sequence ID" value="SHI67041.1"/>
    <property type="molecule type" value="Genomic_DNA"/>
</dbReference>
<dbReference type="PANTHER" id="PTHR21197">
    <property type="entry name" value="UDP-GALACTOPYRANOSE MUTASE"/>
    <property type="match status" value="1"/>
</dbReference>
<accession>A0A1M6D1Q0</accession>
<proteinExistence type="inferred from homology"/>